<dbReference type="InterPro" id="IPR036390">
    <property type="entry name" value="WH_DNA-bd_sf"/>
</dbReference>
<dbReference type="CDD" id="cd08471">
    <property type="entry name" value="PBP2_CrgA_like_2"/>
    <property type="match status" value="1"/>
</dbReference>
<organism evidence="6 7">
    <name type="scientific">Cohaesibacter marisflavi</name>
    <dbReference type="NCBI Taxonomy" id="655353"/>
    <lineage>
        <taxon>Bacteria</taxon>
        <taxon>Pseudomonadati</taxon>
        <taxon>Pseudomonadota</taxon>
        <taxon>Alphaproteobacteria</taxon>
        <taxon>Hyphomicrobiales</taxon>
        <taxon>Cohaesibacteraceae</taxon>
    </lineage>
</organism>
<name>A0A1I5IBJ8_9HYPH</name>
<sequence length="297" mass="32318">MSDRLDAMSVLVAVVDAGSLSAAARSLGLPLTTVSRRISDLESRIGTTILNRSARGLTVTDQGTAYVAACRQILEEVDEAERTAAGEFSEPKGLLTLTAPIVFGRLHILPVLTDFLASYPDVTARLEQTDRSVNLQEEQIDAAIRIGHLPDSSLRARRLGEVRQVACASPSYLQNHGHPQTPEDLVSHPCVTFENLMPADRWSFGSDKSARQVPVNTRLGVNTAEAAIEAAASGLGITRVLSYQVSKAVKEGRLEIILMEDEPQPWPVNIIYLGRPVPQKLRSFIDFASPRLRSVLS</sequence>
<dbReference type="GO" id="GO:0003700">
    <property type="term" value="F:DNA-binding transcription factor activity"/>
    <property type="evidence" value="ECO:0007669"/>
    <property type="project" value="InterPro"/>
</dbReference>
<keyword evidence="4" id="KW-0804">Transcription</keyword>
<evidence type="ECO:0000259" key="5">
    <source>
        <dbReference type="PROSITE" id="PS50931"/>
    </source>
</evidence>
<evidence type="ECO:0000256" key="4">
    <source>
        <dbReference type="ARBA" id="ARBA00023163"/>
    </source>
</evidence>
<dbReference type="Proteomes" id="UP000199236">
    <property type="component" value="Unassembled WGS sequence"/>
</dbReference>
<dbReference type="PANTHER" id="PTHR30537">
    <property type="entry name" value="HTH-TYPE TRANSCRIPTIONAL REGULATOR"/>
    <property type="match status" value="1"/>
</dbReference>
<reference evidence="6 7" key="1">
    <citation type="submission" date="2016-10" db="EMBL/GenBank/DDBJ databases">
        <authorList>
            <person name="de Groot N.N."/>
        </authorList>
    </citation>
    <scope>NUCLEOTIDE SEQUENCE [LARGE SCALE GENOMIC DNA]</scope>
    <source>
        <strain evidence="6 7">CGMCC 1.9157</strain>
    </source>
</reference>
<dbReference type="PANTHER" id="PTHR30537:SF5">
    <property type="entry name" value="HTH-TYPE TRANSCRIPTIONAL ACTIVATOR TTDR-RELATED"/>
    <property type="match status" value="1"/>
</dbReference>
<dbReference type="Gene3D" id="3.40.190.290">
    <property type="match status" value="1"/>
</dbReference>
<keyword evidence="2" id="KW-0805">Transcription regulation</keyword>
<dbReference type="FunFam" id="1.10.10.10:FF:000001">
    <property type="entry name" value="LysR family transcriptional regulator"/>
    <property type="match status" value="1"/>
</dbReference>
<evidence type="ECO:0000256" key="2">
    <source>
        <dbReference type="ARBA" id="ARBA00023015"/>
    </source>
</evidence>
<evidence type="ECO:0000313" key="6">
    <source>
        <dbReference type="EMBL" id="SFO57556.1"/>
    </source>
</evidence>
<dbReference type="Pfam" id="PF00126">
    <property type="entry name" value="HTH_1"/>
    <property type="match status" value="1"/>
</dbReference>
<keyword evidence="3 6" id="KW-0238">DNA-binding</keyword>
<dbReference type="OrthoDB" id="9786526at2"/>
<dbReference type="SUPFAM" id="SSF46785">
    <property type="entry name" value="Winged helix' DNA-binding domain"/>
    <property type="match status" value="1"/>
</dbReference>
<feature type="domain" description="HTH lysR-type" evidence="5">
    <location>
        <begin position="3"/>
        <end position="60"/>
    </location>
</feature>
<evidence type="ECO:0000313" key="7">
    <source>
        <dbReference type="Proteomes" id="UP000199236"/>
    </source>
</evidence>
<protein>
    <submittedName>
        <fullName evidence="6">DNA-binding transcriptional regulator, LysR family</fullName>
    </submittedName>
</protein>
<dbReference type="RefSeq" id="WP_090073828.1">
    <property type="nucleotide sequence ID" value="NZ_FOVR01000008.1"/>
</dbReference>
<dbReference type="PROSITE" id="PS50931">
    <property type="entry name" value="HTH_LYSR"/>
    <property type="match status" value="1"/>
</dbReference>
<dbReference type="GO" id="GO:0043565">
    <property type="term" value="F:sequence-specific DNA binding"/>
    <property type="evidence" value="ECO:0007669"/>
    <property type="project" value="TreeGrafter"/>
</dbReference>
<keyword evidence="7" id="KW-1185">Reference proteome</keyword>
<dbReference type="EMBL" id="FOVR01000008">
    <property type="protein sequence ID" value="SFO57556.1"/>
    <property type="molecule type" value="Genomic_DNA"/>
</dbReference>
<dbReference type="AlphaFoldDB" id="A0A1I5IBJ8"/>
<evidence type="ECO:0000256" key="1">
    <source>
        <dbReference type="ARBA" id="ARBA00009437"/>
    </source>
</evidence>
<gene>
    <name evidence="6" type="ORF">SAMN04488056_108153</name>
</gene>
<dbReference type="GO" id="GO:0006351">
    <property type="term" value="P:DNA-templated transcription"/>
    <property type="evidence" value="ECO:0007669"/>
    <property type="project" value="TreeGrafter"/>
</dbReference>
<dbReference type="InterPro" id="IPR000847">
    <property type="entry name" value="LysR_HTH_N"/>
</dbReference>
<dbReference type="STRING" id="655353.SAMN04488056_108153"/>
<dbReference type="Pfam" id="PF03466">
    <property type="entry name" value="LysR_substrate"/>
    <property type="match status" value="1"/>
</dbReference>
<dbReference type="InterPro" id="IPR058163">
    <property type="entry name" value="LysR-type_TF_proteobact-type"/>
</dbReference>
<accession>A0A1I5IBJ8</accession>
<dbReference type="SUPFAM" id="SSF53850">
    <property type="entry name" value="Periplasmic binding protein-like II"/>
    <property type="match status" value="1"/>
</dbReference>
<comment type="similarity">
    <text evidence="1">Belongs to the LysR transcriptional regulatory family.</text>
</comment>
<dbReference type="InterPro" id="IPR036388">
    <property type="entry name" value="WH-like_DNA-bd_sf"/>
</dbReference>
<evidence type="ECO:0000256" key="3">
    <source>
        <dbReference type="ARBA" id="ARBA00023125"/>
    </source>
</evidence>
<proteinExistence type="inferred from homology"/>
<dbReference type="Gene3D" id="1.10.10.10">
    <property type="entry name" value="Winged helix-like DNA-binding domain superfamily/Winged helix DNA-binding domain"/>
    <property type="match status" value="1"/>
</dbReference>
<dbReference type="InterPro" id="IPR005119">
    <property type="entry name" value="LysR_subst-bd"/>
</dbReference>